<reference evidence="4" key="2">
    <citation type="journal article" date="2021" name="J Anim Sci Technol">
        <title>Complete genome sequence of Paenibacillus konkukensis sp. nov. SK3146 as a potential probiotic strain.</title>
        <authorList>
            <person name="Jung H.I."/>
            <person name="Park S."/>
            <person name="Niu K.M."/>
            <person name="Lee S.W."/>
            <person name="Kothari D."/>
            <person name="Yi K.J."/>
            <person name="Kim S.K."/>
        </authorList>
    </citation>
    <scope>NUCLEOTIDE SEQUENCE</scope>
    <source>
        <strain evidence="4">SK3146</strain>
    </source>
</reference>
<dbReference type="SUPFAM" id="SSF55729">
    <property type="entry name" value="Acyl-CoA N-acyltransferases (Nat)"/>
    <property type="match status" value="1"/>
</dbReference>
<protein>
    <submittedName>
        <fullName evidence="4">Acetyltransferase</fullName>
    </submittedName>
</protein>
<evidence type="ECO:0000256" key="2">
    <source>
        <dbReference type="ARBA" id="ARBA00023315"/>
    </source>
</evidence>
<dbReference type="PROSITE" id="PS51186">
    <property type="entry name" value="GNAT"/>
    <property type="match status" value="1"/>
</dbReference>
<dbReference type="EMBL" id="CP027059">
    <property type="protein sequence ID" value="UQZ83605.1"/>
    <property type="molecule type" value="Genomic_DNA"/>
</dbReference>
<dbReference type="InterPro" id="IPR016181">
    <property type="entry name" value="Acyl_CoA_acyltransferase"/>
</dbReference>
<dbReference type="PANTHER" id="PTHR43420">
    <property type="entry name" value="ACETYLTRANSFERASE"/>
    <property type="match status" value="1"/>
</dbReference>
<dbReference type="InterPro" id="IPR050680">
    <property type="entry name" value="YpeA/RimI_acetyltransf"/>
</dbReference>
<name>A0ABY4RNS6_9BACL</name>
<reference evidence="4" key="1">
    <citation type="submission" date="2018-02" db="EMBL/GenBank/DDBJ databases">
        <authorList>
            <person name="Kim S.-K."/>
            <person name="Jung H.-I."/>
            <person name="Lee S.-W."/>
        </authorList>
    </citation>
    <scope>NUCLEOTIDE SEQUENCE</scope>
    <source>
        <strain evidence="4">SK3146</strain>
    </source>
</reference>
<dbReference type="Pfam" id="PF00583">
    <property type="entry name" value="Acetyltransf_1"/>
    <property type="match status" value="1"/>
</dbReference>
<dbReference type="RefSeq" id="WP_249865610.1">
    <property type="nucleotide sequence ID" value="NZ_CP027059.1"/>
</dbReference>
<evidence type="ECO:0000256" key="1">
    <source>
        <dbReference type="ARBA" id="ARBA00022679"/>
    </source>
</evidence>
<keyword evidence="1" id="KW-0808">Transferase</keyword>
<keyword evidence="5" id="KW-1185">Reference proteome</keyword>
<dbReference type="Gene3D" id="3.40.630.30">
    <property type="match status" value="1"/>
</dbReference>
<sequence>MIRKRIPRQDDRIILELVDRLLVPFARKTQPDIRIDLRAIRERLKDCSTFVSASGGRAANGFIALRKQREAMYVDMLAVSPRAQGKGIGSRLLEHAERQALLAGRSEVRLWVDDANAKAQSFYTSRHYIPIQYNETIRCYLMSKQLE</sequence>
<evidence type="ECO:0000313" key="5">
    <source>
        <dbReference type="Proteomes" id="UP001057134"/>
    </source>
</evidence>
<dbReference type="Proteomes" id="UP001057134">
    <property type="component" value="Chromosome"/>
</dbReference>
<evidence type="ECO:0000259" key="3">
    <source>
        <dbReference type="PROSITE" id="PS51186"/>
    </source>
</evidence>
<evidence type="ECO:0000313" key="4">
    <source>
        <dbReference type="EMBL" id="UQZ83605.1"/>
    </source>
</evidence>
<accession>A0ABY4RNS6</accession>
<feature type="domain" description="N-acetyltransferase" evidence="3">
    <location>
        <begin position="1"/>
        <end position="147"/>
    </location>
</feature>
<keyword evidence="2" id="KW-0012">Acyltransferase</keyword>
<gene>
    <name evidence="4" type="ORF">SK3146_02792</name>
</gene>
<proteinExistence type="predicted"/>
<organism evidence="4 5">
    <name type="scientific">Paenibacillus konkukensis</name>
    <dbReference type="NCBI Taxonomy" id="2020716"/>
    <lineage>
        <taxon>Bacteria</taxon>
        <taxon>Bacillati</taxon>
        <taxon>Bacillota</taxon>
        <taxon>Bacilli</taxon>
        <taxon>Bacillales</taxon>
        <taxon>Paenibacillaceae</taxon>
        <taxon>Paenibacillus</taxon>
    </lineage>
</organism>
<dbReference type="InterPro" id="IPR000182">
    <property type="entry name" value="GNAT_dom"/>
</dbReference>
<dbReference type="CDD" id="cd04301">
    <property type="entry name" value="NAT_SF"/>
    <property type="match status" value="1"/>
</dbReference>